<dbReference type="Gene3D" id="2.40.110.10">
    <property type="entry name" value="Butyryl-CoA Dehydrogenase, subunit A, domain 2"/>
    <property type="match status" value="1"/>
</dbReference>
<organism evidence="10 11">
    <name type="scientific">Raineya orbicola</name>
    <dbReference type="NCBI Taxonomy" id="2016530"/>
    <lineage>
        <taxon>Bacteria</taxon>
        <taxon>Pseudomonadati</taxon>
        <taxon>Bacteroidota</taxon>
        <taxon>Cytophagia</taxon>
        <taxon>Cytophagales</taxon>
        <taxon>Raineyaceae</taxon>
        <taxon>Raineya</taxon>
    </lineage>
</organism>
<dbReference type="SUPFAM" id="SSF47203">
    <property type="entry name" value="Acyl-CoA dehydrogenase C-terminal domain-like"/>
    <property type="match status" value="1"/>
</dbReference>
<gene>
    <name evidence="10" type="ORF">Rain11_2561</name>
</gene>
<dbReference type="InterPro" id="IPR052166">
    <property type="entry name" value="Diverse_Acyl-CoA_DH"/>
</dbReference>
<dbReference type="InterPro" id="IPR025878">
    <property type="entry name" value="Acyl-CoA_dh-like_C_dom"/>
</dbReference>
<dbReference type="RefSeq" id="WP_101359819.1">
    <property type="nucleotide sequence ID" value="NZ_NKXO01000061.1"/>
</dbReference>
<evidence type="ECO:0000259" key="7">
    <source>
        <dbReference type="Pfam" id="PF02770"/>
    </source>
</evidence>
<dbReference type="InterPro" id="IPR009100">
    <property type="entry name" value="AcylCoA_DH/oxidase_NM_dom_sf"/>
</dbReference>
<dbReference type="GO" id="GO:0050660">
    <property type="term" value="F:flavin adenine dinucleotide binding"/>
    <property type="evidence" value="ECO:0007669"/>
    <property type="project" value="InterPro"/>
</dbReference>
<dbReference type="PANTHER" id="PTHR42803:SF3">
    <property type="entry name" value="ACYL-COA DEHYDROGENASE-RELATED"/>
    <property type="match status" value="1"/>
</dbReference>
<keyword evidence="4 5" id="KW-0274">FAD</keyword>
<evidence type="ECO:0000259" key="8">
    <source>
        <dbReference type="Pfam" id="PF02771"/>
    </source>
</evidence>
<sequence length="601" mass="67194">MANYFSFRNLKFLLYEVFDAEKLTQYEHYRDHDRQSFDMILETAKQIADNILYPIYREMDEKEPDLVSGKVAVHQGIGKYLKAMGEAGMIGATYSYEVGGGQVPATVYSLASFILSAANNAASMYTGLSSGAARLIINFGNQEQKDLYVPKMLSGEWQGTMALTEPQAGSSLSDVSASAKPLGEGKYLIKGQKVFISAGEHDQAENIIHLLLARIEGAPAGIKGISLFIVPKYRIENGSFQPNGVVAGGIYHKMGQKGTPAMHLMLGDNNDCIGYLVGEPHQGLKYMFQMMNEARLGVGLMSAAIATTAYYHALQYANERPQGRRLNEKDQKTTPQTKIINHPDVRRMLLFQKAVAEGSLSLLMECSRYFDLAEVSAGEEKAKYQMLLDLLTPIAKTFPSEYGIKAVSEAMQVFGGYGYCKDFPIEQLYRDIRITTIYEGTSAIQSQDLLGRKVTMQNGAALMALMQEISQTLQEATTYENLKKYAETLQKELGRMQQVLQKLIPFAMQGNYERFLADANLFMEMAGLVVVAWQWLKQAVVAQKQLLTQSLAESDVAFYESKIQTMRYFFAYELPKTKWLATRLLDDEVITIVEAKAEWIV</sequence>
<comment type="similarity">
    <text evidence="2 5">Belongs to the acyl-CoA dehydrogenase family.</text>
</comment>
<dbReference type="InterPro" id="IPR046373">
    <property type="entry name" value="Acyl-CoA_Oxase/DH_mid-dom_sf"/>
</dbReference>
<evidence type="ECO:0000256" key="2">
    <source>
        <dbReference type="ARBA" id="ARBA00009347"/>
    </source>
</evidence>
<proteinExistence type="inferred from homology"/>
<evidence type="ECO:0000256" key="3">
    <source>
        <dbReference type="ARBA" id="ARBA00022630"/>
    </source>
</evidence>
<protein>
    <submittedName>
        <fullName evidence="10">Acetyl-CoA dehydrogenase C-terminal like</fullName>
    </submittedName>
</protein>
<dbReference type="InterPro" id="IPR009075">
    <property type="entry name" value="AcylCo_DH/oxidase_C"/>
</dbReference>
<evidence type="ECO:0000313" key="11">
    <source>
        <dbReference type="Proteomes" id="UP000233387"/>
    </source>
</evidence>
<evidence type="ECO:0000259" key="6">
    <source>
        <dbReference type="Pfam" id="PF00441"/>
    </source>
</evidence>
<comment type="caution">
    <text evidence="10">The sequence shown here is derived from an EMBL/GenBank/DDBJ whole genome shotgun (WGS) entry which is preliminary data.</text>
</comment>
<dbReference type="GO" id="GO:0016627">
    <property type="term" value="F:oxidoreductase activity, acting on the CH-CH group of donors"/>
    <property type="evidence" value="ECO:0007669"/>
    <property type="project" value="InterPro"/>
</dbReference>
<dbReference type="Gene3D" id="1.20.140.10">
    <property type="entry name" value="Butyryl-CoA Dehydrogenase, subunit A, domain 3"/>
    <property type="match status" value="1"/>
</dbReference>
<evidence type="ECO:0000256" key="4">
    <source>
        <dbReference type="ARBA" id="ARBA00022827"/>
    </source>
</evidence>
<reference evidence="10 11" key="1">
    <citation type="submission" date="2017-06" db="EMBL/GenBank/DDBJ databases">
        <title>Raineya orbicola gen. nov., sp. nov. a slightly thermophilic bacterium of the phylum Bacteroidetes and the description of Raineyaceae fam. nov.</title>
        <authorList>
            <person name="Albuquerque L."/>
            <person name="Polonia A.R.M."/>
            <person name="Barroso C."/>
            <person name="Froufe H.J.C."/>
            <person name="Lage O."/>
            <person name="Lobo-Da-Cunha A."/>
            <person name="Egas C."/>
            <person name="Da Costa M.S."/>
        </authorList>
    </citation>
    <scope>NUCLEOTIDE SEQUENCE [LARGE SCALE GENOMIC DNA]</scope>
    <source>
        <strain evidence="10 11">SPSPC-11</strain>
    </source>
</reference>
<evidence type="ECO:0000256" key="5">
    <source>
        <dbReference type="RuleBase" id="RU362125"/>
    </source>
</evidence>
<dbReference type="PANTHER" id="PTHR42803">
    <property type="entry name" value="ACYL-COA DEHYDROGENASE"/>
    <property type="match status" value="1"/>
</dbReference>
<keyword evidence="5" id="KW-0560">Oxidoreductase</keyword>
<dbReference type="Gene3D" id="1.10.540.10">
    <property type="entry name" value="Acyl-CoA dehydrogenase/oxidase, N-terminal domain"/>
    <property type="match status" value="1"/>
</dbReference>
<comment type="cofactor">
    <cofactor evidence="1 5">
        <name>FAD</name>
        <dbReference type="ChEBI" id="CHEBI:57692"/>
    </cofactor>
</comment>
<dbReference type="Pfam" id="PF00441">
    <property type="entry name" value="Acyl-CoA_dh_1"/>
    <property type="match status" value="1"/>
</dbReference>
<dbReference type="InterPro" id="IPR036250">
    <property type="entry name" value="AcylCo_DH-like_C"/>
</dbReference>
<evidence type="ECO:0000259" key="9">
    <source>
        <dbReference type="Pfam" id="PF12806"/>
    </source>
</evidence>
<evidence type="ECO:0000313" key="10">
    <source>
        <dbReference type="EMBL" id="PKQ65295.1"/>
    </source>
</evidence>
<dbReference type="InterPro" id="IPR037069">
    <property type="entry name" value="AcylCoA_DH/ox_N_sf"/>
</dbReference>
<dbReference type="AlphaFoldDB" id="A0A2N3I4R2"/>
<dbReference type="InterPro" id="IPR006091">
    <property type="entry name" value="Acyl-CoA_Oxase/DH_mid-dom"/>
</dbReference>
<dbReference type="InterPro" id="IPR013786">
    <property type="entry name" value="AcylCoA_DH/ox_N"/>
</dbReference>
<keyword evidence="11" id="KW-1185">Reference proteome</keyword>
<feature type="domain" description="Acyl-CoA dehydrogenase/oxidase N-terminal" evidence="8">
    <location>
        <begin position="38"/>
        <end position="156"/>
    </location>
</feature>
<dbReference type="OrthoDB" id="9764422at2"/>
<dbReference type="Pfam" id="PF12806">
    <property type="entry name" value="Acyl-CoA_dh_C"/>
    <property type="match status" value="1"/>
</dbReference>
<dbReference type="EMBL" id="NKXO01000061">
    <property type="protein sequence ID" value="PKQ65295.1"/>
    <property type="molecule type" value="Genomic_DNA"/>
</dbReference>
<dbReference type="Pfam" id="PF02771">
    <property type="entry name" value="Acyl-CoA_dh_N"/>
    <property type="match status" value="1"/>
</dbReference>
<feature type="domain" description="Acyl-CoA dehydrogenase/oxidase C-terminal" evidence="6">
    <location>
        <begin position="282"/>
        <end position="448"/>
    </location>
</feature>
<feature type="domain" description="Acetyl-CoA dehydrogenase-like C-terminal" evidence="9">
    <location>
        <begin position="465"/>
        <end position="585"/>
    </location>
</feature>
<dbReference type="SUPFAM" id="SSF56645">
    <property type="entry name" value="Acyl-CoA dehydrogenase NM domain-like"/>
    <property type="match status" value="1"/>
</dbReference>
<name>A0A2N3I4R2_9BACT</name>
<keyword evidence="3 5" id="KW-0285">Flavoprotein</keyword>
<accession>A0A2N3I4R2</accession>
<feature type="domain" description="Acyl-CoA oxidase/dehydrogenase middle" evidence="7">
    <location>
        <begin position="161"/>
        <end position="266"/>
    </location>
</feature>
<evidence type="ECO:0000256" key="1">
    <source>
        <dbReference type="ARBA" id="ARBA00001974"/>
    </source>
</evidence>
<dbReference type="Pfam" id="PF02770">
    <property type="entry name" value="Acyl-CoA_dh_M"/>
    <property type="match status" value="1"/>
</dbReference>
<dbReference type="Proteomes" id="UP000233387">
    <property type="component" value="Unassembled WGS sequence"/>
</dbReference>